<proteinExistence type="predicted"/>
<accession>A0ABT8C2Z3</accession>
<name>A0ABT8C2Z3_9BACT</name>
<gene>
    <name evidence="1" type="ORF">QWZ15_04840</name>
</gene>
<dbReference type="InterPro" id="IPR046525">
    <property type="entry name" value="DUF6702"/>
</dbReference>
<organism evidence="1 2">
    <name type="scientific">Cyclobacterium jeungdonense</name>
    <dbReference type="NCBI Taxonomy" id="708087"/>
    <lineage>
        <taxon>Bacteria</taxon>
        <taxon>Pseudomonadati</taxon>
        <taxon>Bacteroidota</taxon>
        <taxon>Cytophagia</taxon>
        <taxon>Cytophagales</taxon>
        <taxon>Cyclobacteriaceae</taxon>
        <taxon>Cyclobacterium</taxon>
    </lineage>
</organism>
<evidence type="ECO:0000313" key="2">
    <source>
        <dbReference type="Proteomes" id="UP001236663"/>
    </source>
</evidence>
<dbReference type="Pfam" id="PF20420">
    <property type="entry name" value="DUF6702"/>
    <property type="match status" value="1"/>
</dbReference>
<reference evidence="2" key="1">
    <citation type="journal article" date="2019" name="Int. J. Syst. Evol. Microbiol.">
        <title>The Global Catalogue of Microorganisms (GCM) 10K type strain sequencing project: providing services to taxonomists for standard genome sequencing and annotation.</title>
        <authorList>
            <consortium name="The Broad Institute Genomics Platform"/>
            <consortium name="The Broad Institute Genome Sequencing Center for Infectious Disease"/>
            <person name="Wu L."/>
            <person name="Ma J."/>
        </authorList>
    </citation>
    <scope>NUCLEOTIDE SEQUENCE [LARGE SCALE GENOMIC DNA]</scope>
    <source>
        <strain evidence="2">CECT 7706</strain>
    </source>
</reference>
<dbReference type="RefSeq" id="WP_163384037.1">
    <property type="nucleotide sequence ID" value="NZ_JAUFQS010000004.1"/>
</dbReference>
<comment type="caution">
    <text evidence="1">The sequence shown here is derived from an EMBL/GenBank/DDBJ whole genome shotgun (WGS) entry which is preliminary data.</text>
</comment>
<protein>
    <submittedName>
        <fullName evidence="1">Uncharacterized protein</fullName>
    </submittedName>
</protein>
<keyword evidence="2" id="KW-1185">Reference proteome</keyword>
<dbReference type="EMBL" id="JAUFQS010000004">
    <property type="protein sequence ID" value="MDN3687145.1"/>
    <property type="molecule type" value="Genomic_DNA"/>
</dbReference>
<evidence type="ECO:0000313" key="1">
    <source>
        <dbReference type="EMBL" id="MDN3687145.1"/>
    </source>
</evidence>
<sequence>MPLFNPITAVLSLWWLVHPFYISLTDMVYNEEHQTIEIAQKIFWNDMEVALSNATETSVDFLSPQQPDKLDSLIARYLLAHNQILIQGDTVRLQYLGHEVEGEAAWFYMESEKVPSPKQITIYNGILIDDFPEQQNIINFYKNRKPKSLLTRKGKTGGVLILED</sequence>
<dbReference type="Proteomes" id="UP001236663">
    <property type="component" value="Unassembled WGS sequence"/>
</dbReference>